<dbReference type="Pfam" id="PF05962">
    <property type="entry name" value="HutD"/>
    <property type="match status" value="1"/>
</dbReference>
<dbReference type="InterPro" id="IPR010282">
    <property type="entry name" value="Uncharacterised_HutD/Ves"/>
</dbReference>
<reference evidence="1" key="1">
    <citation type="journal article" date="2015" name="Int. J. Syst. Evol. Microbiol.">
        <title>Rhizobium oryzicola sp. nov., potential plant-growth-promoting endophytic bacteria isolated from rice roots.</title>
        <authorList>
            <person name="Zhang X.X."/>
            <person name="Gao J.S."/>
            <person name="Cao Y.H."/>
            <person name="Sheirdil R.A."/>
            <person name="Wang X.C."/>
            <person name="Zhang L."/>
        </authorList>
    </citation>
    <scope>NUCLEOTIDE SEQUENCE</scope>
    <source>
        <strain evidence="1">05753</strain>
    </source>
</reference>
<keyword evidence="2" id="KW-1185">Reference proteome</keyword>
<proteinExistence type="predicted"/>
<dbReference type="Proteomes" id="UP001169006">
    <property type="component" value="Unassembled WGS sequence"/>
</dbReference>
<sequence length="194" mass="21035">MRILRASDYKRMPWKNGGGETVEITVSPERASLETFDWRISMATVATDGPFSSFAGIDRTLSILSGNGMNLTIKGMPPVSLNQQSDPLRFPADVETTATLTDGPITDLNVMTRRGVFRHQVEKRTAPIAAPEALQTRLILNGGTAMRCDWRGGSVDLAHLDCLIIDPHAPALTVAGDGTIYLVHLDNESQSPSC</sequence>
<dbReference type="InterPro" id="IPR011051">
    <property type="entry name" value="RmlC_Cupin_sf"/>
</dbReference>
<name>A0ABT8SZX8_9HYPH</name>
<comment type="caution">
    <text evidence="1">The sequence shown here is derived from an EMBL/GenBank/DDBJ whole genome shotgun (WGS) entry which is preliminary data.</text>
</comment>
<dbReference type="Gene3D" id="2.60.120.10">
    <property type="entry name" value="Jelly Rolls"/>
    <property type="match status" value="1"/>
</dbReference>
<dbReference type="SUPFAM" id="SSF51182">
    <property type="entry name" value="RmlC-like cupins"/>
    <property type="match status" value="1"/>
</dbReference>
<organism evidence="1 2">
    <name type="scientific">Rhizobium oryzicola</name>
    <dbReference type="NCBI Taxonomy" id="1232668"/>
    <lineage>
        <taxon>Bacteria</taxon>
        <taxon>Pseudomonadati</taxon>
        <taxon>Pseudomonadota</taxon>
        <taxon>Alphaproteobacteria</taxon>
        <taxon>Hyphomicrobiales</taxon>
        <taxon>Rhizobiaceae</taxon>
        <taxon>Rhizobium/Agrobacterium group</taxon>
        <taxon>Rhizobium</taxon>
    </lineage>
</organism>
<dbReference type="PANTHER" id="PTHR37943">
    <property type="entry name" value="PROTEIN VES"/>
    <property type="match status" value="1"/>
</dbReference>
<evidence type="ECO:0000313" key="1">
    <source>
        <dbReference type="EMBL" id="MDO1583563.1"/>
    </source>
</evidence>
<dbReference type="RefSeq" id="WP_302077749.1">
    <property type="nucleotide sequence ID" value="NZ_JAUKWQ010000004.1"/>
</dbReference>
<dbReference type="InterPro" id="IPR014710">
    <property type="entry name" value="RmlC-like_jellyroll"/>
</dbReference>
<accession>A0ABT8SZX8</accession>
<dbReference type="CDD" id="cd20293">
    <property type="entry name" value="cupin_HutD_N"/>
    <property type="match status" value="1"/>
</dbReference>
<evidence type="ECO:0000313" key="2">
    <source>
        <dbReference type="Proteomes" id="UP001169006"/>
    </source>
</evidence>
<reference evidence="1" key="2">
    <citation type="submission" date="2023-07" db="EMBL/GenBank/DDBJ databases">
        <authorList>
            <person name="Sun H."/>
        </authorList>
    </citation>
    <scope>NUCLEOTIDE SEQUENCE</scope>
    <source>
        <strain evidence="1">05753</strain>
    </source>
</reference>
<dbReference type="EMBL" id="JAUKWQ010000004">
    <property type="protein sequence ID" value="MDO1583563.1"/>
    <property type="molecule type" value="Genomic_DNA"/>
</dbReference>
<protein>
    <submittedName>
        <fullName evidence="1">HutD family protein</fullName>
    </submittedName>
</protein>
<dbReference type="PANTHER" id="PTHR37943:SF1">
    <property type="entry name" value="PROTEIN VES"/>
    <property type="match status" value="1"/>
</dbReference>
<gene>
    <name evidence="1" type="ORF">Q2T52_15860</name>
</gene>